<feature type="domain" description="N-acetyltransferase" evidence="1">
    <location>
        <begin position="1"/>
        <end position="127"/>
    </location>
</feature>
<organism evidence="2 3">
    <name type="scientific">Scopulibacillus cellulosilyticus</name>
    <dbReference type="NCBI Taxonomy" id="2665665"/>
    <lineage>
        <taxon>Bacteria</taxon>
        <taxon>Bacillati</taxon>
        <taxon>Bacillota</taxon>
        <taxon>Bacilli</taxon>
        <taxon>Bacillales</taxon>
        <taxon>Sporolactobacillaceae</taxon>
        <taxon>Scopulibacillus</taxon>
    </lineage>
</organism>
<dbReference type="InterPro" id="IPR000182">
    <property type="entry name" value="GNAT_dom"/>
</dbReference>
<gene>
    <name evidence="2" type="ORF">ACFQRG_12755</name>
</gene>
<evidence type="ECO:0000313" key="2">
    <source>
        <dbReference type="EMBL" id="MFC7393825.1"/>
    </source>
</evidence>
<sequence length="142" mass="16523">MYYRLIIPLYFSNFHDLEDGEQAFISYIDDEPAGMVRFRLNENSVYFYRLSVIPENQGQGIAKKLLKSLEDYLRQKEKASIQCKVRLTVSKNINLYSSMGYSIYDEEIVHKPNGINIKVVSMQKQLINKKYKPRNNTIEGGG</sequence>
<evidence type="ECO:0000259" key="1">
    <source>
        <dbReference type="PROSITE" id="PS51186"/>
    </source>
</evidence>
<comment type="caution">
    <text evidence="2">The sequence shown here is derived from an EMBL/GenBank/DDBJ whole genome shotgun (WGS) entry which is preliminary data.</text>
</comment>
<name>A0ABW2Q1D1_9BACL</name>
<dbReference type="Gene3D" id="3.40.630.30">
    <property type="match status" value="1"/>
</dbReference>
<dbReference type="CDD" id="cd04301">
    <property type="entry name" value="NAT_SF"/>
    <property type="match status" value="1"/>
</dbReference>
<protein>
    <submittedName>
        <fullName evidence="2">GNAT family N-acetyltransferase</fullName>
        <ecNumber evidence="2">2.3.-.-</ecNumber>
    </submittedName>
</protein>
<keyword evidence="2" id="KW-0012">Acyltransferase</keyword>
<dbReference type="EC" id="2.3.-.-" evidence="2"/>
<dbReference type="RefSeq" id="WP_380966534.1">
    <property type="nucleotide sequence ID" value="NZ_JBHTCO010000015.1"/>
</dbReference>
<dbReference type="GO" id="GO:0016746">
    <property type="term" value="F:acyltransferase activity"/>
    <property type="evidence" value="ECO:0007669"/>
    <property type="project" value="UniProtKB-KW"/>
</dbReference>
<dbReference type="Proteomes" id="UP001596505">
    <property type="component" value="Unassembled WGS sequence"/>
</dbReference>
<keyword evidence="3" id="KW-1185">Reference proteome</keyword>
<dbReference type="InterPro" id="IPR016181">
    <property type="entry name" value="Acyl_CoA_acyltransferase"/>
</dbReference>
<keyword evidence="2" id="KW-0808">Transferase</keyword>
<dbReference type="EMBL" id="JBHTCO010000015">
    <property type="protein sequence ID" value="MFC7393825.1"/>
    <property type="molecule type" value="Genomic_DNA"/>
</dbReference>
<reference evidence="3" key="1">
    <citation type="journal article" date="2019" name="Int. J. Syst. Evol. Microbiol.">
        <title>The Global Catalogue of Microorganisms (GCM) 10K type strain sequencing project: providing services to taxonomists for standard genome sequencing and annotation.</title>
        <authorList>
            <consortium name="The Broad Institute Genomics Platform"/>
            <consortium name="The Broad Institute Genome Sequencing Center for Infectious Disease"/>
            <person name="Wu L."/>
            <person name="Ma J."/>
        </authorList>
    </citation>
    <scope>NUCLEOTIDE SEQUENCE [LARGE SCALE GENOMIC DNA]</scope>
    <source>
        <strain evidence="3">CGMCC 1.16305</strain>
    </source>
</reference>
<accession>A0ABW2Q1D1</accession>
<dbReference type="PROSITE" id="PS51186">
    <property type="entry name" value="GNAT"/>
    <property type="match status" value="1"/>
</dbReference>
<evidence type="ECO:0000313" key="3">
    <source>
        <dbReference type="Proteomes" id="UP001596505"/>
    </source>
</evidence>
<proteinExistence type="predicted"/>
<dbReference type="SUPFAM" id="SSF55729">
    <property type="entry name" value="Acyl-CoA N-acyltransferases (Nat)"/>
    <property type="match status" value="1"/>
</dbReference>
<dbReference type="Pfam" id="PF00583">
    <property type="entry name" value="Acetyltransf_1"/>
    <property type="match status" value="1"/>
</dbReference>